<dbReference type="PANTHER" id="PTHR19300">
    <property type="entry name" value="BETA-1,4-GALACTOSYLTRANSFERASE"/>
    <property type="match status" value="1"/>
</dbReference>
<evidence type="ECO:0000256" key="6">
    <source>
        <dbReference type="ARBA" id="ARBA00022692"/>
    </source>
</evidence>
<keyword evidence="7 11" id="KW-0735">Signal-anchor</keyword>
<comment type="similarity">
    <text evidence="3 11">Belongs to the glycosyltransferase 7 family.</text>
</comment>
<gene>
    <name evidence="14" type="ORF">CRM22_002649</name>
</gene>
<sequence length="440" mass="50516">MRHLSKWIIIFMVTTVIVLTLLNMEETLPVFLYASLKRRLTVSGKSFNVVSTLQQLQASLPPYAVKQQTCSSICKDLPVDLTSQERNLKLVGNLTITKEELARKDLQNLSRELEPHVNGGSWMYRDPGLSQNQRCDVSDYSAVTIIVPMRNRWHQVPALLSTLIPLLRKQKICHRIFIVEQADDAPFNRAKLFNVGFVEAVKLFRFGCVIFHDVDLVPINDLNPYGCDKEVSKNVVHLGVGLDVRDFKLSYPQLVGGVLKMTAEQFVSVNGFSNKYWGWGQEDDDMERRLRRRNLNYVHISPSIARYAAMTHNKQPKVRREEHLDLLKSAHMRMINDGLNTLKYRLIYVQEKSLFTLILVDLDKEPKFQANFLNQLLIIKKNETLTKDDYELAISGGFYNCHPRHSPVALFLNLSRTAHLYEHIVAGHPVQSYAKPNSTQ</sequence>
<dbReference type="OrthoDB" id="10016069at2759"/>
<evidence type="ECO:0000256" key="11">
    <source>
        <dbReference type="RuleBase" id="RU368121"/>
    </source>
</evidence>
<dbReference type="GO" id="GO:0005794">
    <property type="term" value="C:Golgi apparatus"/>
    <property type="evidence" value="ECO:0007669"/>
    <property type="project" value="TreeGrafter"/>
</dbReference>
<comment type="caution">
    <text evidence="14">The sequence shown here is derived from an EMBL/GenBank/DDBJ whole genome shotgun (WGS) entry which is preliminary data.</text>
</comment>
<dbReference type="AlphaFoldDB" id="A0A4S2M528"/>
<proteinExistence type="inferred from homology"/>
<dbReference type="UniPathway" id="UPA00378"/>
<dbReference type="PANTHER" id="PTHR19300:SF57">
    <property type="entry name" value="BETA-1,4-N-ACETYLGALACTOSAMINYLTRANSFERASE"/>
    <property type="match status" value="1"/>
</dbReference>
<keyword evidence="5 11" id="KW-0808">Transferase</keyword>
<evidence type="ECO:0000256" key="5">
    <source>
        <dbReference type="ARBA" id="ARBA00022679"/>
    </source>
</evidence>
<keyword evidence="10 11" id="KW-0325">Glycoprotein</keyword>
<evidence type="ECO:0000256" key="1">
    <source>
        <dbReference type="ARBA" id="ARBA00004606"/>
    </source>
</evidence>
<evidence type="ECO:0000256" key="3">
    <source>
        <dbReference type="ARBA" id="ARBA00005735"/>
    </source>
</evidence>
<evidence type="ECO:0000259" key="13">
    <source>
        <dbReference type="Pfam" id="PF13733"/>
    </source>
</evidence>
<dbReference type="InterPro" id="IPR029044">
    <property type="entry name" value="Nucleotide-diphossugar_trans"/>
</dbReference>
<evidence type="ECO:0000313" key="14">
    <source>
        <dbReference type="EMBL" id="TGZ71423.1"/>
    </source>
</evidence>
<comment type="function">
    <text evidence="11">Catalyses the transfer of galactose onto proteins or lipids.</text>
</comment>
<dbReference type="GO" id="GO:0005975">
    <property type="term" value="P:carbohydrate metabolic process"/>
    <property type="evidence" value="ECO:0007669"/>
    <property type="project" value="InterPro"/>
</dbReference>
<feature type="domain" description="Galactosyltransferase C-terminal" evidence="12">
    <location>
        <begin position="237"/>
        <end position="312"/>
    </location>
</feature>
<keyword evidence="9 11" id="KW-0472">Membrane</keyword>
<dbReference type="PRINTS" id="PR02050">
    <property type="entry name" value="B14GALTRFASE"/>
</dbReference>
<evidence type="ECO:0000256" key="10">
    <source>
        <dbReference type="ARBA" id="ARBA00023180"/>
    </source>
</evidence>
<dbReference type="STRING" id="147828.A0A4S2M528"/>
<name>A0A4S2M528_OPIFE</name>
<dbReference type="Pfam" id="PF13733">
    <property type="entry name" value="Glyco_transf_7N"/>
    <property type="match status" value="1"/>
</dbReference>
<evidence type="ECO:0000256" key="7">
    <source>
        <dbReference type="ARBA" id="ARBA00022968"/>
    </source>
</evidence>
<dbReference type="GO" id="GO:0016020">
    <property type="term" value="C:membrane"/>
    <property type="evidence" value="ECO:0007669"/>
    <property type="project" value="UniProtKB-SubCell"/>
</dbReference>
<dbReference type="Gene3D" id="3.90.550.10">
    <property type="entry name" value="Spore Coat Polysaccharide Biosynthesis Protein SpsA, Chain A"/>
    <property type="match status" value="1"/>
</dbReference>
<keyword evidence="8 11" id="KW-1133">Transmembrane helix</keyword>
<evidence type="ECO:0000256" key="2">
    <source>
        <dbReference type="ARBA" id="ARBA00004922"/>
    </source>
</evidence>
<protein>
    <recommendedName>
        <fullName evidence="11">Beta-1,4-galactosyltransferase</fullName>
        <ecNumber evidence="11">2.4.1.-</ecNumber>
    </recommendedName>
</protein>
<dbReference type="EC" id="2.4.1.-" evidence="11"/>
<dbReference type="EMBL" id="SJOL01004625">
    <property type="protein sequence ID" value="TGZ71423.1"/>
    <property type="molecule type" value="Genomic_DNA"/>
</dbReference>
<comment type="pathway">
    <text evidence="2 11">Protein modification; protein glycosylation.</text>
</comment>
<reference evidence="14 15" key="1">
    <citation type="journal article" date="2019" name="BMC Genomics">
        <title>New insights from Opisthorchis felineus genome: update on genomics of the epidemiologically important liver flukes.</title>
        <authorList>
            <person name="Ershov N.I."/>
            <person name="Mordvinov V.A."/>
            <person name="Prokhortchouk E.B."/>
            <person name="Pakharukova M.Y."/>
            <person name="Gunbin K.V."/>
            <person name="Ustyantsev K."/>
            <person name="Genaev M.A."/>
            <person name="Blinov A.G."/>
            <person name="Mazur A."/>
            <person name="Boulygina E."/>
            <person name="Tsygankova S."/>
            <person name="Khrameeva E."/>
            <person name="Chekanov N."/>
            <person name="Fan G."/>
            <person name="Xiao A."/>
            <person name="Zhang H."/>
            <person name="Xu X."/>
            <person name="Yang H."/>
            <person name="Solovyev V."/>
            <person name="Lee S.M."/>
            <person name="Liu X."/>
            <person name="Afonnikov D.A."/>
            <person name="Skryabin K.G."/>
        </authorList>
    </citation>
    <scope>NUCLEOTIDE SEQUENCE [LARGE SCALE GENOMIC DNA]</scope>
    <source>
        <strain evidence="14">AK-0245</strain>
        <tissue evidence="14">Whole organism</tissue>
    </source>
</reference>
<keyword evidence="15" id="KW-1185">Reference proteome</keyword>
<comment type="subcellular location">
    <subcellularLocation>
        <location evidence="1">Membrane</location>
        <topology evidence="1">Single-pass type II membrane protein</topology>
    </subcellularLocation>
</comment>
<evidence type="ECO:0000256" key="4">
    <source>
        <dbReference type="ARBA" id="ARBA00022676"/>
    </source>
</evidence>
<accession>A0A4S2M528</accession>
<feature type="domain" description="Galactosyltransferase N-terminal" evidence="13">
    <location>
        <begin position="128"/>
        <end position="228"/>
    </location>
</feature>
<keyword evidence="4 11" id="KW-0328">Glycosyltransferase</keyword>
<organism evidence="14 15">
    <name type="scientific">Opisthorchis felineus</name>
    <dbReference type="NCBI Taxonomy" id="147828"/>
    <lineage>
        <taxon>Eukaryota</taxon>
        <taxon>Metazoa</taxon>
        <taxon>Spiralia</taxon>
        <taxon>Lophotrochozoa</taxon>
        <taxon>Platyhelminthes</taxon>
        <taxon>Trematoda</taxon>
        <taxon>Digenea</taxon>
        <taxon>Opisthorchiida</taxon>
        <taxon>Opisthorchiata</taxon>
        <taxon>Opisthorchiidae</taxon>
        <taxon>Opisthorchis</taxon>
    </lineage>
</organism>
<dbReference type="Pfam" id="PF02709">
    <property type="entry name" value="Glyco_transf_7C"/>
    <property type="match status" value="1"/>
</dbReference>
<dbReference type="InterPro" id="IPR027791">
    <property type="entry name" value="Galactosyl_T_C"/>
</dbReference>
<dbReference type="InterPro" id="IPR027995">
    <property type="entry name" value="Galactosyl_T_N"/>
</dbReference>
<dbReference type="GO" id="GO:0008378">
    <property type="term" value="F:galactosyltransferase activity"/>
    <property type="evidence" value="ECO:0007669"/>
    <property type="project" value="TreeGrafter"/>
</dbReference>
<dbReference type="Proteomes" id="UP000308267">
    <property type="component" value="Unassembled WGS sequence"/>
</dbReference>
<dbReference type="SUPFAM" id="SSF53448">
    <property type="entry name" value="Nucleotide-diphospho-sugar transferases"/>
    <property type="match status" value="1"/>
</dbReference>
<dbReference type="InterPro" id="IPR003859">
    <property type="entry name" value="Galactosyl_T"/>
</dbReference>
<feature type="transmembrane region" description="Helical" evidence="11">
    <location>
        <begin position="7"/>
        <end position="24"/>
    </location>
</feature>
<evidence type="ECO:0000313" key="15">
    <source>
        <dbReference type="Proteomes" id="UP000308267"/>
    </source>
</evidence>
<evidence type="ECO:0000256" key="8">
    <source>
        <dbReference type="ARBA" id="ARBA00022989"/>
    </source>
</evidence>
<keyword evidence="6 11" id="KW-0812">Transmembrane</keyword>
<evidence type="ECO:0000256" key="9">
    <source>
        <dbReference type="ARBA" id="ARBA00023136"/>
    </source>
</evidence>
<evidence type="ECO:0000259" key="12">
    <source>
        <dbReference type="Pfam" id="PF02709"/>
    </source>
</evidence>